<dbReference type="Proteomes" id="UP001469553">
    <property type="component" value="Unassembled WGS sequence"/>
</dbReference>
<keyword evidence="2" id="KW-0276">Fatty acid metabolism</keyword>
<reference evidence="5 6" key="1">
    <citation type="submission" date="2021-06" db="EMBL/GenBank/DDBJ databases">
        <authorList>
            <person name="Palmer J.M."/>
        </authorList>
    </citation>
    <scope>NUCLEOTIDE SEQUENCE [LARGE SCALE GENOMIC DNA]</scope>
    <source>
        <strain evidence="5 6">AS_MEX2019</strain>
        <tissue evidence="5">Muscle</tissue>
    </source>
</reference>
<dbReference type="SUPFAM" id="SSF56801">
    <property type="entry name" value="Acetyl-CoA synthetase-like"/>
    <property type="match status" value="1"/>
</dbReference>
<dbReference type="InterPro" id="IPR000873">
    <property type="entry name" value="AMP-dep_synth/lig_dom"/>
</dbReference>
<organism evidence="5 6">
    <name type="scientific">Ameca splendens</name>
    <dbReference type="NCBI Taxonomy" id="208324"/>
    <lineage>
        <taxon>Eukaryota</taxon>
        <taxon>Metazoa</taxon>
        <taxon>Chordata</taxon>
        <taxon>Craniata</taxon>
        <taxon>Vertebrata</taxon>
        <taxon>Euteleostomi</taxon>
        <taxon>Actinopterygii</taxon>
        <taxon>Neopterygii</taxon>
        <taxon>Teleostei</taxon>
        <taxon>Neoteleostei</taxon>
        <taxon>Acanthomorphata</taxon>
        <taxon>Ovalentaria</taxon>
        <taxon>Atherinomorphae</taxon>
        <taxon>Cyprinodontiformes</taxon>
        <taxon>Goodeidae</taxon>
        <taxon>Ameca</taxon>
    </lineage>
</organism>
<evidence type="ECO:0000313" key="5">
    <source>
        <dbReference type="EMBL" id="MEQ2300510.1"/>
    </source>
</evidence>
<feature type="domain" description="AMP-dependent synthetase/ligase" evidence="4">
    <location>
        <begin position="116"/>
        <end position="194"/>
    </location>
</feature>
<dbReference type="EC" id="6.2.1.3" evidence="3"/>
<evidence type="ECO:0000256" key="1">
    <source>
        <dbReference type="ARBA" id="ARBA00022598"/>
    </source>
</evidence>
<dbReference type="Gene3D" id="3.40.50.12780">
    <property type="entry name" value="N-terminal domain of ligase-like"/>
    <property type="match status" value="1"/>
</dbReference>
<dbReference type="PANTHER" id="PTHR43272">
    <property type="entry name" value="LONG-CHAIN-FATTY-ACID--COA LIGASE"/>
    <property type="match status" value="1"/>
</dbReference>
<evidence type="ECO:0000256" key="3">
    <source>
        <dbReference type="ARBA" id="ARBA00026121"/>
    </source>
</evidence>
<keyword evidence="6" id="KW-1185">Reference proteome</keyword>
<name>A0ABV0Z3Q0_9TELE</name>
<sequence length="231" mass="26295">MLSQDFQEEMKFLDQEDVSQYIRNISTPMLVSIGAVAAATTYYLATRPKALPPVYDLDMQSIEAPGSDYVHSSVLLKGESYLTHIYEDARTMYESFVRGARVSNNGPCLGFRKPKQPYEWMSYNEVMNRAENLGSAFLHKGHSKTTNPHIGIFSQNRPEWTITELACYTYSLVSIPFYDTLGTEAIFYIIDKDQHKVGKESIIQRSRQEAHGNSAGALQLRWEKLTRPSSF</sequence>
<proteinExistence type="predicted"/>
<comment type="caution">
    <text evidence="5">The sequence shown here is derived from an EMBL/GenBank/DDBJ whole genome shotgun (WGS) entry which is preliminary data.</text>
</comment>
<accession>A0ABV0Z3Q0</accession>
<dbReference type="Pfam" id="PF00501">
    <property type="entry name" value="AMP-binding"/>
    <property type="match status" value="1"/>
</dbReference>
<gene>
    <name evidence="5" type="ORF">AMECASPLE_026375</name>
</gene>
<evidence type="ECO:0000259" key="4">
    <source>
        <dbReference type="Pfam" id="PF00501"/>
    </source>
</evidence>
<keyword evidence="1" id="KW-0436">Ligase</keyword>
<dbReference type="InterPro" id="IPR042099">
    <property type="entry name" value="ANL_N_sf"/>
</dbReference>
<evidence type="ECO:0000313" key="6">
    <source>
        <dbReference type="Proteomes" id="UP001469553"/>
    </source>
</evidence>
<protein>
    <recommendedName>
        <fullName evidence="3">long-chain-fatty-acid--CoA ligase</fullName>
        <ecNumber evidence="3">6.2.1.3</ecNumber>
    </recommendedName>
</protein>
<dbReference type="EMBL" id="JAHRIP010049711">
    <property type="protein sequence ID" value="MEQ2300510.1"/>
    <property type="molecule type" value="Genomic_DNA"/>
</dbReference>
<keyword evidence="2" id="KW-0443">Lipid metabolism</keyword>
<evidence type="ECO:0000256" key="2">
    <source>
        <dbReference type="ARBA" id="ARBA00022832"/>
    </source>
</evidence>
<dbReference type="PANTHER" id="PTHR43272:SF28">
    <property type="entry name" value="LONG-CHAIN-FATTY-ACID--COA LIGASE 1"/>
    <property type="match status" value="1"/>
</dbReference>